<evidence type="ECO:0000259" key="2">
    <source>
        <dbReference type="Pfam" id="PF17765"/>
    </source>
</evidence>
<dbReference type="InterPro" id="IPR001387">
    <property type="entry name" value="Cro/C1-type_HTH"/>
</dbReference>
<dbReference type="SUPFAM" id="SSF47413">
    <property type="entry name" value="lambda repressor-like DNA-binding domains"/>
    <property type="match status" value="1"/>
</dbReference>
<dbReference type="CDD" id="cd00093">
    <property type="entry name" value="HTH_XRE"/>
    <property type="match status" value="1"/>
</dbReference>
<sequence length="347" mass="38200">MDQAGLRVRPVAHVVGQQRHGAADRREQRLAVGRVADVREAQRHHERAAQRLGQRRVRRQPLHGHGRGGGLRQRRRPRAPRVQQRGRVRTGRERRTAVEARDREQRDLHRGHHAEVALAALAHLSVTYYERLEQGRGPHPSAATLTAIAGALRLTGERREHLFRLAGQAAPGSPGADGTPDPGLLSLLHANALTPGYLADDLGTVLAQNPLNVALFGPFTGLPGWDGNLVWRWFTSPAWRELLEPGEDHAGTARAYVTDLRAVAARRGHDETAVALVHDLRAASTEFTRMWDEHDVSALHCSDKHMDGLHLRCVVVTSPHSSQRLLLLHPVPGTGTDARLAALAPSR</sequence>
<proteinExistence type="predicted"/>
<dbReference type="InterPro" id="IPR010982">
    <property type="entry name" value="Lambda_DNA-bd_dom_sf"/>
</dbReference>
<dbReference type="Pfam" id="PF17765">
    <property type="entry name" value="MLTR_LBD"/>
    <property type="match status" value="1"/>
</dbReference>
<feature type="compositionally biased region" description="Basic residues" evidence="1">
    <location>
        <begin position="53"/>
        <end position="89"/>
    </location>
</feature>
<evidence type="ECO:0000256" key="1">
    <source>
        <dbReference type="SAM" id="MobiDB-lite"/>
    </source>
</evidence>
<comment type="caution">
    <text evidence="3">The sequence shown here is derived from an EMBL/GenBank/DDBJ whole genome shotgun (WGS) entry which is preliminary data.</text>
</comment>
<gene>
    <name evidence="3" type="ORF">J2S42_002102</name>
</gene>
<dbReference type="InterPro" id="IPR041413">
    <property type="entry name" value="MLTR_LBD"/>
</dbReference>
<keyword evidence="4" id="KW-1185">Reference proteome</keyword>
<dbReference type="Gene3D" id="1.10.260.40">
    <property type="entry name" value="lambda repressor-like DNA-binding domains"/>
    <property type="match status" value="1"/>
</dbReference>
<evidence type="ECO:0000313" key="4">
    <source>
        <dbReference type="Proteomes" id="UP001240236"/>
    </source>
</evidence>
<reference evidence="3 4" key="1">
    <citation type="submission" date="2023-07" db="EMBL/GenBank/DDBJ databases">
        <title>Sequencing the genomes of 1000 actinobacteria strains.</title>
        <authorList>
            <person name="Klenk H.-P."/>
        </authorList>
    </citation>
    <scope>NUCLEOTIDE SEQUENCE [LARGE SCALE GENOMIC DNA]</scope>
    <source>
        <strain evidence="3 4">DSM 44709</strain>
    </source>
</reference>
<accession>A0AAE4AYW1</accession>
<dbReference type="Proteomes" id="UP001240236">
    <property type="component" value="Unassembled WGS sequence"/>
</dbReference>
<protein>
    <submittedName>
        <fullName evidence="3">Transcriptional regulator with XRE-family HTH domain</fullName>
    </submittedName>
</protein>
<feature type="compositionally biased region" description="Basic and acidic residues" evidence="1">
    <location>
        <begin position="38"/>
        <end position="49"/>
    </location>
</feature>
<organism evidence="3 4">
    <name type="scientific">Catenuloplanes indicus</name>
    <dbReference type="NCBI Taxonomy" id="137267"/>
    <lineage>
        <taxon>Bacteria</taxon>
        <taxon>Bacillati</taxon>
        <taxon>Actinomycetota</taxon>
        <taxon>Actinomycetes</taxon>
        <taxon>Micromonosporales</taxon>
        <taxon>Micromonosporaceae</taxon>
        <taxon>Catenuloplanes</taxon>
    </lineage>
</organism>
<dbReference type="RefSeq" id="WP_307237992.1">
    <property type="nucleotide sequence ID" value="NZ_JAUSUZ010000001.1"/>
</dbReference>
<dbReference type="Gene3D" id="3.30.450.180">
    <property type="match status" value="1"/>
</dbReference>
<feature type="domain" description="MmyB-like transcription regulator ligand binding" evidence="2">
    <location>
        <begin position="181"/>
        <end position="343"/>
    </location>
</feature>
<evidence type="ECO:0000313" key="3">
    <source>
        <dbReference type="EMBL" id="MDQ0365433.1"/>
    </source>
</evidence>
<dbReference type="PANTHER" id="PTHR35010:SF2">
    <property type="entry name" value="BLL4672 PROTEIN"/>
    <property type="match status" value="1"/>
</dbReference>
<feature type="region of interest" description="Disordered" evidence="1">
    <location>
        <begin position="38"/>
        <end position="107"/>
    </location>
</feature>
<dbReference type="EMBL" id="JAUSUZ010000001">
    <property type="protein sequence ID" value="MDQ0365433.1"/>
    <property type="molecule type" value="Genomic_DNA"/>
</dbReference>
<dbReference type="GO" id="GO:0003677">
    <property type="term" value="F:DNA binding"/>
    <property type="evidence" value="ECO:0007669"/>
    <property type="project" value="InterPro"/>
</dbReference>
<dbReference type="AlphaFoldDB" id="A0AAE4AYW1"/>
<name>A0AAE4AYW1_9ACTN</name>
<feature type="compositionally biased region" description="Basic and acidic residues" evidence="1">
    <location>
        <begin position="90"/>
        <end position="107"/>
    </location>
</feature>
<dbReference type="PANTHER" id="PTHR35010">
    <property type="entry name" value="BLL4672 PROTEIN-RELATED"/>
    <property type="match status" value="1"/>
</dbReference>